<dbReference type="EMBL" id="JARAFO010000054">
    <property type="protein sequence ID" value="MDE1453571.1"/>
    <property type="molecule type" value="Genomic_DNA"/>
</dbReference>
<proteinExistence type="predicted"/>
<gene>
    <name evidence="1" type="ORF">PVN32_15470</name>
</gene>
<dbReference type="Pfam" id="PF14112">
    <property type="entry name" value="DUF4284"/>
    <property type="match status" value="1"/>
</dbReference>
<reference evidence="1" key="1">
    <citation type="submission" date="2022-12" db="EMBL/GenBank/DDBJ databases">
        <title>Draft Genome Sequences of Bacillus licheniformis and Bacillus paralicheniformis strains isolated from Irish skim milk powders.</title>
        <authorList>
            <person name="Lourenco A."/>
            <person name="Li F."/>
            <person name="Geraldine D."/>
            <person name="Tobin J.T."/>
            <person name="Butler F."/>
            <person name="Jordan K."/>
            <person name="Obrien T."/>
        </authorList>
    </citation>
    <scope>NUCLEOTIDE SEQUENCE</scope>
    <source>
        <strain evidence="1">3370</strain>
    </source>
</reference>
<dbReference type="InterPro" id="IPR025560">
    <property type="entry name" value="Imm22"/>
</dbReference>
<evidence type="ECO:0000313" key="2">
    <source>
        <dbReference type="Proteomes" id="UP001216709"/>
    </source>
</evidence>
<comment type="caution">
    <text evidence="1">The sequence shown here is derived from an EMBL/GenBank/DDBJ whole genome shotgun (WGS) entry which is preliminary data.</text>
</comment>
<evidence type="ECO:0000313" key="1">
    <source>
        <dbReference type="EMBL" id="MDE1453571.1"/>
    </source>
</evidence>
<dbReference type="Proteomes" id="UP001216709">
    <property type="component" value="Unassembled WGS sequence"/>
</dbReference>
<name>A0AAW6KJ93_9BACI</name>
<dbReference type="AlphaFoldDB" id="A0AAW6KJ93"/>
<accession>A0AAW6KJ93</accession>
<sequence>MQKEEFVSLWVGSISSPEELEKILKTSYTEDGDFIPSIFAHSFNIERYDESVREADFYEESSNSVRRLLEDFSYDDTIIPEFISVCGKHLTKNYNALVLLYNFNYKGVKKKVSIGDSEFEFLGSVKYM</sequence>
<dbReference type="RefSeq" id="WP_059231913.1">
    <property type="nucleotide sequence ID" value="NZ_AP025342.1"/>
</dbReference>
<protein>
    <submittedName>
        <fullName evidence="1">Immunity 22 family protein</fullName>
    </submittedName>
</protein>
<organism evidence="1 2">
    <name type="scientific">Bacillus paralicheniformis</name>
    <dbReference type="NCBI Taxonomy" id="1648923"/>
    <lineage>
        <taxon>Bacteria</taxon>
        <taxon>Bacillati</taxon>
        <taxon>Bacillota</taxon>
        <taxon>Bacilli</taxon>
        <taxon>Bacillales</taxon>
        <taxon>Bacillaceae</taxon>
        <taxon>Bacillus</taxon>
    </lineage>
</organism>